<sequence>MAAPHLAAPRTEFTAEGIHLGAMAGTLDLVQRAPTGLQTRAGAPWLDPVPLPELSSYGFSLRYQEHWGVQLRLERGRLDVLVPSSDADPIDIRLPGRAVVVEPGESVRLVLED</sequence>
<dbReference type="Proteomes" id="UP000053039">
    <property type="component" value="Unassembled WGS sequence"/>
</dbReference>
<dbReference type="Pfam" id="PF03633">
    <property type="entry name" value="Glyco_hydro_65C"/>
    <property type="match status" value="1"/>
</dbReference>
<evidence type="ECO:0000259" key="1">
    <source>
        <dbReference type="Pfam" id="PF03633"/>
    </source>
</evidence>
<gene>
    <name evidence="2" type="ORF">AQI94_31845</name>
</gene>
<evidence type="ECO:0000313" key="2">
    <source>
        <dbReference type="EMBL" id="KUM84356.1"/>
    </source>
</evidence>
<dbReference type="AlphaFoldDB" id="A0A101N0L8"/>
<proteinExistence type="predicted"/>
<dbReference type="InterPro" id="IPR005194">
    <property type="entry name" value="Glyco_hydro_65_C"/>
</dbReference>
<feature type="domain" description="Glycoside hydrolase family 65 C-terminal" evidence="1">
    <location>
        <begin position="37"/>
        <end position="101"/>
    </location>
</feature>
<accession>A0A101N0L8</accession>
<organism evidence="2 3">
    <name type="scientific">Streptomyces pseudovenezuelae</name>
    <dbReference type="NCBI Taxonomy" id="67350"/>
    <lineage>
        <taxon>Bacteria</taxon>
        <taxon>Bacillati</taxon>
        <taxon>Actinomycetota</taxon>
        <taxon>Actinomycetes</taxon>
        <taxon>Kitasatosporales</taxon>
        <taxon>Streptomycetaceae</taxon>
        <taxon>Streptomyces</taxon>
        <taxon>Streptomyces aurantiacus group</taxon>
    </lineage>
</organism>
<dbReference type="SUPFAM" id="SSF48208">
    <property type="entry name" value="Six-hairpin glycosidases"/>
    <property type="match status" value="1"/>
</dbReference>
<name>A0A101N0L8_9ACTN</name>
<comment type="caution">
    <text evidence="2">The sequence shown here is derived from an EMBL/GenBank/DDBJ whole genome shotgun (WGS) entry which is preliminary data.</text>
</comment>
<dbReference type="EMBL" id="LMWM01000032">
    <property type="protein sequence ID" value="KUM84356.1"/>
    <property type="molecule type" value="Genomic_DNA"/>
</dbReference>
<protein>
    <recommendedName>
        <fullName evidence="1">Glycoside hydrolase family 65 C-terminal domain-containing protein</fullName>
    </recommendedName>
</protein>
<reference evidence="2 3" key="1">
    <citation type="submission" date="2015-10" db="EMBL/GenBank/DDBJ databases">
        <title>Draft genome sequence of Streptomyces pseudovenezuelae DSM 40212, type strain for the species Streptomyces pseudovenezuelae.</title>
        <authorList>
            <person name="Ruckert C."/>
            <person name="Winkler A."/>
            <person name="Kalinowski J."/>
            <person name="Kampfer P."/>
            <person name="Glaeser S."/>
        </authorList>
    </citation>
    <scope>NUCLEOTIDE SEQUENCE [LARGE SCALE GENOMIC DNA]</scope>
    <source>
        <strain evidence="2 3">DSM 40212</strain>
    </source>
</reference>
<dbReference type="GO" id="GO:0005975">
    <property type="term" value="P:carbohydrate metabolic process"/>
    <property type="evidence" value="ECO:0007669"/>
    <property type="project" value="InterPro"/>
</dbReference>
<dbReference type="InterPro" id="IPR008928">
    <property type="entry name" value="6-hairpin_glycosidase_sf"/>
</dbReference>
<evidence type="ECO:0000313" key="3">
    <source>
        <dbReference type="Proteomes" id="UP000053039"/>
    </source>
</evidence>